<reference evidence="1" key="1">
    <citation type="submission" date="2021-06" db="EMBL/GenBank/DDBJ databases">
        <title>Parelaphostrongylus tenuis whole genome reference sequence.</title>
        <authorList>
            <person name="Garwood T.J."/>
            <person name="Larsen P.A."/>
            <person name="Fountain-Jones N.M."/>
            <person name="Garbe J.R."/>
            <person name="Macchietto M.G."/>
            <person name="Kania S.A."/>
            <person name="Gerhold R.W."/>
            <person name="Richards J.E."/>
            <person name="Wolf T.M."/>
        </authorList>
    </citation>
    <scope>NUCLEOTIDE SEQUENCE</scope>
    <source>
        <strain evidence="1">MNPRO001-30</strain>
        <tissue evidence="1">Meninges</tissue>
    </source>
</reference>
<evidence type="ECO:0000313" key="2">
    <source>
        <dbReference type="Proteomes" id="UP001196413"/>
    </source>
</evidence>
<gene>
    <name evidence="1" type="ORF">KIN20_010614</name>
</gene>
<comment type="caution">
    <text evidence="1">The sequence shown here is derived from an EMBL/GenBank/DDBJ whole genome shotgun (WGS) entry which is preliminary data.</text>
</comment>
<accession>A0AAD5M846</accession>
<sequence length="69" mass="7790">MTSFPRTSDDSGENTLQQASVLVLITIAQMIELPDTVVTVSRSRRYYKDSYLFYQTLQPVTTMPGNSII</sequence>
<organism evidence="1 2">
    <name type="scientific">Parelaphostrongylus tenuis</name>
    <name type="common">Meningeal worm</name>
    <dbReference type="NCBI Taxonomy" id="148309"/>
    <lineage>
        <taxon>Eukaryota</taxon>
        <taxon>Metazoa</taxon>
        <taxon>Ecdysozoa</taxon>
        <taxon>Nematoda</taxon>
        <taxon>Chromadorea</taxon>
        <taxon>Rhabditida</taxon>
        <taxon>Rhabditina</taxon>
        <taxon>Rhabditomorpha</taxon>
        <taxon>Strongyloidea</taxon>
        <taxon>Metastrongylidae</taxon>
        <taxon>Parelaphostrongylus</taxon>
    </lineage>
</organism>
<dbReference type="AlphaFoldDB" id="A0AAD5M846"/>
<name>A0AAD5M846_PARTN</name>
<protein>
    <submittedName>
        <fullName evidence="1">Uncharacterized protein</fullName>
    </submittedName>
</protein>
<dbReference type="EMBL" id="JAHQIW010001869">
    <property type="protein sequence ID" value="KAJ1353852.1"/>
    <property type="molecule type" value="Genomic_DNA"/>
</dbReference>
<dbReference type="Proteomes" id="UP001196413">
    <property type="component" value="Unassembled WGS sequence"/>
</dbReference>
<evidence type="ECO:0000313" key="1">
    <source>
        <dbReference type="EMBL" id="KAJ1353852.1"/>
    </source>
</evidence>
<proteinExistence type="predicted"/>
<keyword evidence="2" id="KW-1185">Reference proteome</keyword>